<gene>
    <name evidence="3" type="ORF">JYZ213_LOCUS13793</name>
    <name evidence="4" type="ORF">OXD698_LOCUS2085</name>
</gene>
<keyword evidence="2" id="KW-0812">Transmembrane</keyword>
<comment type="caution">
    <text evidence="4">The sequence shown here is derived from an EMBL/GenBank/DDBJ whole genome shotgun (WGS) entry which is preliminary data.</text>
</comment>
<feature type="transmembrane region" description="Helical" evidence="2">
    <location>
        <begin position="26"/>
        <end position="49"/>
    </location>
</feature>
<sequence length="115" mass="13023">MVASDDLLCVTCQTSYGFNSIEQRGLIILIILVLIVLVVCYASVLWFGIRTRFQPTIESNVMTNNLVHNNRAYFYDDDDDEFIQPVNNTNRSPPPPPPPPATTTTREHLLIDIDN</sequence>
<evidence type="ECO:0000256" key="2">
    <source>
        <dbReference type="SAM" id="Phobius"/>
    </source>
</evidence>
<feature type="compositionally biased region" description="Pro residues" evidence="1">
    <location>
        <begin position="92"/>
        <end position="101"/>
    </location>
</feature>
<proteinExistence type="predicted"/>
<keyword evidence="2" id="KW-1133">Transmembrane helix</keyword>
<evidence type="ECO:0000313" key="5">
    <source>
        <dbReference type="Proteomes" id="UP000663844"/>
    </source>
</evidence>
<reference evidence="4" key="1">
    <citation type="submission" date="2021-02" db="EMBL/GenBank/DDBJ databases">
        <authorList>
            <person name="Nowell W R."/>
        </authorList>
    </citation>
    <scope>NUCLEOTIDE SEQUENCE</scope>
</reference>
<evidence type="ECO:0000256" key="1">
    <source>
        <dbReference type="SAM" id="MobiDB-lite"/>
    </source>
</evidence>
<dbReference type="EMBL" id="CAJOAZ010000066">
    <property type="protein sequence ID" value="CAF3514722.1"/>
    <property type="molecule type" value="Genomic_DNA"/>
</dbReference>
<evidence type="ECO:0000313" key="4">
    <source>
        <dbReference type="EMBL" id="CAF3514722.1"/>
    </source>
</evidence>
<dbReference type="EMBL" id="CAJNOG010000112">
    <property type="protein sequence ID" value="CAF0960171.1"/>
    <property type="molecule type" value="Genomic_DNA"/>
</dbReference>
<dbReference type="Proteomes" id="UP000663845">
    <property type="component" value="Unassembled WGS sequence"/>
</dbReference>
<evidence type="ECO:0000313" key="3">
    <source>
        <dbReference type="EMBL" id="CAF0960171.1"/>
    </source>
</evidence>
<feature type="region of interest" description="Disordered" evidence="1">
    <location>
        <begin position="84"/>
        <end position="107"/>
    </location>
</feature>
<dbReference type="Proteomes" id="UP000663844">
    <property type="component" value="Unassembled WGS sequence"/>
</dbReference>
<protein>
    <submittedName>
        <fullName evidence="4">Uncharacterized protein</fullName>
    </submittedName>
</protein>
<keyword evidence="2" id="KW-0472">Membrane</keyword>
<name>A0A818HUV6_9BILA</name>
<organism evidence="4 5">
    <name type="scientific">Adineta steineri</name>
    <dbReference type="NCBI Taxonomy" id="433720"/>
    <lineage>
        <taxon>Eukaryota</taxon>
        <taxon>Metazoa</taxon>
        <taxon>Spiralia</taxon>
        <taxon>Gnathifera</taxon>
        <taxon>Rotifera</taxon>
        <taxon>Eurotatoria</taxon>
        <taxon>Bdelloidea</taxon>
        <taxon>Adinetida</taxon>
        <taxon>Adinetidae</taxon>
        <taxon>Adineta</taxon>
    </lineage>
</organism>
<dbReference type="AlphaFoldDB" id="A0A818HUV6"/>
<accession>A0A818HUV6</accession>